<dbReference type="InterPro" id="IPR020635">
    <property type="entry name" value="Tyr_kinase_cat_dom"/>
</dbReference>
<comment type="caution">
    <text evidence="2">The sequence shown here is derived from an EMBL/GenBank/DDBJ whole genome shotgun (WGS) entry which is preliminary data.</text>
</comment>
<accession>A0A9P5P337</accession>
<protein>
    <recommendedName>
        <fullName evidence="1">Tyrosine-protein kinase catalytic domain-containing protein</fullName>
    </recommendedName>
</protein>
<dbReference type="Gene3D" id="1.10.510.10">
    <property type="entry name" value="Transferase(Phosphotransferase) domain 1"/>
    <property type="match status" value="1"/>
</dbReference>
<dbReference type="OrthoDB" id="1668230at2759"/>
<organism evidence="2 3">
    <name type="scientific">Rhodocollybia butyracea</name>
    <dbReference type="NCBI Taxonomy" id="206335"/>
    <lineage>
        <taxon>Eukaryota</taxon>
        <taxon>Fungi</taxon>
        <taxon>Dikarya</taxon>
        <taxon>Basidiomycota</taxon>
        <taxon>Agaricomycotina</taxon>
        <taxon>Agaricomycetes</taxon>
        <taxon>Agaricomycetidae</taxon>
        <taxon>Agaricales</taxon>
        <taxon>Marasmiineae</taxon>
        <taxon>Omphalotaceae</taxon>
        <taxon>Rhodocollybia</taxon>
    </lineage>
</organism>
<reference evidence="2" key="1">
    <citation type="submission" date="2020-11" db="EMBL/GenBank/DDBJ databases">
        <authorList>
            <consortium name="DOE Joint Genome Institute"/>
            <person name="Ahrendt S."/>
            <person name="Riley R."/>
            <person name="Andreopoulos W."/>
            <person name="Labutti K."/>
            <person name="Pangilinan J."/>
            <person name="Ruiz-Duenas F.J."/>
            <person name="Barrasa J.M."/>
            <person name="Sanchez-Garcia M."/>
            <person name="Camarero S."/>
            <person name="Miyauchi S."/>
            <person name="Serrano A."/>
            <person name="Linde D."/>
            <person name="Babiker R."/>
            <person name="Drula E."/>
            <person name="Ayuso-Fernandez I."/>
            <person name="Pacheco R."/>
            <person name="Padilla G."/>
            <person name="Ferreira P."/>
            <person name="Barriuso J."/>
            <person name="Kellner H."/>
            <person name="Castanera R."/>
            <person name="Alfaro M."/>
            <person name="Ramirez L."/>
            <person name="Pisabarro A.G."/>
            <person name="Kuo A."/>
            <person name="Tritt A."/>
            <person name="Lipzen A."/>
            <person name="He G."/>
            <person name="Yan M."/>
            <person name="Ng V."/>
            <person name="Cullen D."/>
            <person name="Martin F."/>
            <person name="Rosso M.-N."/>
            <person name="Henrissat B."/>
            <person name="Hibbett D."/>
            <person name="Martinez A.T."/>
            <person name="Grigoriev I.V."/>
        </authorList>
    </citation>
    <scope>NUCLEOTIDE SEQUENCE</scope>
    <source>
        <strain evidence="2">AH 40177</strain>
    </source>
</reference>
<dbReference type="SUPFAM" id="SSF56112">
    <property type="entry name" value="Protein kinase-like (PK-like)"/>
    <property type="match status" value="1"/>
</dbReference>
<dbReference type="EMBL" id="JADNRY010001154">
    <property type="protein sequence ID" value="KAF9020347.1"/>
    <property type="molecule type" value="Genomic_DNA"/>
</dbReference>
<feature type="domain" description="Tyrosine-protein kinase catalytic" evidence="1">
    <location>
        <begin position="101"/>
        <end position="298"/>
    </location>
</feature>
<dbReference type="InterPro" id="IPR011009">
    <property type="entry name" value="Kinase-like_dom_sf"/>
</dbReference>
<evidence type="ECO:0000259" key="1">
    <source>
        <dbReference type="SMART" id="SM00219"/>
    </source>
</evidence>
<dbReference type="AlphaFoldDB" id="A0A9P5P337"/>
<evidence type="ECO:0000313" key="2">
    <source>
        <dbReference type="EMBL" id="KAF9020347.1"/>
    </source>
</evidence>
<dbReference type="GO" id="GO:0004713">
    <property type="term" value="F:protein tyrosine kinase activity"/>
    <property type="evidence" value="ECO:0007669"/>
    <property type="project" value="InterPro"/>
</dbReference>
<dbReference type="Proteomes" id="UP000772434">
    <property type="component" value="Unassembled WGS sequence"/>
</dbReference>
<dbReference type="SMART" id="SM00219">
    <property type="entry name" value="TyrKc"/>
    <property type="match status" value="1"/>
</dbReference>
<keyword evidence="3" id="KW-1185">Reference proteome</keyword>
<proteinExistence type="predicted"/>
<name>A0A9P5P337_9AGAR</name>
<gene>
    <name evidence="2" type="ORF">BDP27DRAFT_1439602</name>
</gene>
<evidence type="ECO:0000313" key="3">
    <source>
        <dbReference type="Proteomes" id="UP000772434"/>
    </source>
</evidence>
<sequence>MQADSFKLKDFSNLHDNLVAKDIVHNNLEIWSKRLSGETLYVKISDVPGTLSGDILRLLAPIPYASLSSHCEIKGNDIIPIVYKEPAEESEPTDYEDTSDLVAKLPLVVKLDLEKLHFTKKSNYRSEIPSLLRANEGPGDNSHVIQLLGRSQDGLLVFPKYIHGRFGLLALEPVSLATMKHLILNLADAVVYLHSIGIIHRDLADAILCDLECYIGSFEVPEIHEARYMGLPVEKYPYSEKSDVYGFGKMITDFIRSDLAWTMQQPWLPPPPFDEIVVLCTQDEVDARPTMKEVRDMIKAISV</sequence>